<comment type="caution">
    <text evidence="1">The sequence shown here is derived from an EMBL/GenBank/DDBJ whole genome shotgun (WGS) entry which is preliminary data.</text>
</comment>
<gene>
    <name evidence="1" type="ORF">H0193_06640</name>
</gene>
<accession>A0A7W2EB46</accession>
<sequence>MTQLHCTLNDVGYGRSTEDVDIVVDPINNSTLVGVAEALEKGGYEQITPLRRDGFLHQFRHEQRPRIDVMGIDSDRTPDRWRGYNVAKCPGSKSALGRFASGTPKDVLEVSVSEAHTVRLPNVWSALAMKGHALRLPGANRERHIQDALALLACADRTEAKRELTKSERAGVNKILSSSYLSEVENWMPLDQTHWGEALQEMRRLRPQGVIPVPPLFQTEMPLGR</sequence>
<proteinExistence type="predicted"/>
<evidence type="ECO:0000313" key="2">
    <source>
        <dbReference type="Proteomes" id="UP000523682"/>
    </source>
</evidence>
<dbReference type="EMBL" id="JACDTZ010000001">
    <property type="protein sequence ID" value="MBA5244484.1"/>
    <property type="molecule type" value="Genomic_DNA"/>
</dbReference>
<organism evidence="1 2">
    <name type="scientific">Corynebacterium haemomassiliense</name>
    <dbReference type="NCBI Taxonomy" id="2754726"/>
    <lineage>
        <taxon>Bacteria</taxon>
        <taxon>Bacillati</taxon>
        <taxon>Actinomycetota</taxon>
        <taxon>Actinomycetes</taxon>
        <taxon>Mycobacteriales</taxon>
        <taxon>Corynebacteriaceae</taxon>
        <taxon>Corynebacterium</taxon>
    </lineage>
</organism>
<dbReference type="RefSeq" id="WP_181889100.1">
    <property type="nucleotide sequence ID" value="NZ_JACDTZ010000001.1"/>
</dbReference>
<dbReference type="Proteomes" id="UP000523682">
    <property type="component" value="Unassembled WGS sequence"/>
</dbReference>
<protein>
    <submittedName>
        <fullName evidence="1">Uncharacterized protein</fullName>
    </submittedName>
</protein>
<evidence type="ECO:0000313" key="1">
    <source>
        <dbReference type="EMBL" id="MBA5244484.1"/>
    </source>
</evidence>
<dbReference type="AlphaFoldDB" id="A0A7W2EB46"/>
<name>A0A7W2EB46_9CORY</name>
<reference evidence="1 2" key="1">
    <citation type="submission" date="2020-07" db="EMBL/GenBank/DDBJ databases">
        <title>Draft genome and description of Corynebacterium haemomassiliense strain Marseile-Q3615 sp. nov.</title>
        <authorList>
            <person name="Boxberger M."/>
            <person name="La Scola B."/>
        </authorList>
    </citation>
    <scope>NUCLEOTIDE SEQUENCE [LARGE SCALE GENOMIC DNA]</scope>
    <source>
        <strain evidence="1 2">Marseille-Q3615</strain>
    </source>
</reference>
<keyword evidence="2" id="KW-1185">Reference proteome</keyword>